<proteinExistence type="predicted"/>
<dbReference type="PANTHER" id="PTHR42648">
    <property type="entry name" value="TRANSPOSASE, PUTATIVE-RELATED"/>
    <property type="match status" value="1"/>
</dbReference>
<dbReference type="Gene3D" id="3.30.420.10">
    <property type="entry name" value="Ribonuclease H-like superfamily/Ribonuclease H"/>
    <property type="match status" value="1"/>
</dbReference>
<keyword evidence="3" id="KW-0378">Hydrolase</keyword>
<keyword evidence="1" id="KW-0645">Protease</keyword>
<dbReference type="EMBL" id="JBEDUW010000003">
    <property type="protein sequence ID" value="KAK9940034.1"/>
    <property type="molecule type" value="Genomic_DNA"/>
</dbReference>
<dbReference type="SMART" id="SM00343">
    <property type="entry name" value="ZnF_C2HC"/>
    <property type="match status" value="4"/>
</dbReference>
<dbReference type="Pfam" id="PF07727">
    <property type="entry name" value="RVT_2"/>
    <property type="match status" value="1"/>
</dbReference>
<gene>
    <name evidence="6" type="ORF">M0R45_016711</name>
</gene>
<dbReference type="GO" id="GO:0015074">
    <property type="term" value="P:DNA integration"/>
    <property type="evidence" value="ECO:0007669"/>
    <property type="project" value="InterPro"/>
</dbReference>
<dbReference type="Pfam" id="PF22936">
    <property type="entry name" value="Pol_BBD"/>
    <property type="match status" value="1"/>
</dbReference>
<feature type="domain" description="Integrase catalytic" evidence="5">
    <location>
        <begin position="604"/>
        <end position="770"/>
    </location>
</feature>
<evidence type="ECO:0000313" key="7">
    <source>
        <dbReference type="Proteomes" id="UP001457282"/>
    </source>
</evidence>
<evidence type="ECO:0000256" key="1">
    <source>
        <dbReference type="ARBA" id="ARBA00022670"/>
    </source>
</evidence>
<feature type="compositionally biased region" description="Gly residues" evidence="4">
    <location>
        <begin position="920"/>
        <end position="929"/>
    </location>
</feature>
<feature type="compositionally biased region" description="Low complexity" evidence="4">
    <location>
        <begin position="930"/>
        <end position="944"/>
    </location>
</feature>
<dbReference type="Gene3D" id="4.10.60.10">
    <property type="entry name" value="Zinc finger, CCHC-type"/>
    <property type="match status" value="1"/>
</dbReference>
<dbReference type="InterPro" id="IPR039537">
    <property type="entry name" value="Retrotran_Ty1/copia-like"/>
</dbReference>
<evidence type="ECO:0000256" key="2">
    <source>
        <dbReference type="ARBA" id="ARBA00022723"/>
    </source>
</evidence>
<dbReference type="Pfam" id="PF13976">
    <property type="entry name" value="gag_pre-integrs"/>
    <property type="match status" value="1"/>
</dbReference>
<dbReference type="InterPro" id="IPR012337">
    <property type="entry name" value="RNaseH-like_sf"/>
</dbReference>
<dbReference type="InterPro" id="IPR001584">
    <property type="entry name" value="Integrase_cat-core"/>
</dbReference>
<comment type="caution">
    <text evidence="6">The sequence shown here is derived from an EMBL/GenBank/DDBJ whole genome shotgun (WGS) entry which is preliminary data.</text>
</comment>
<keyword evidence="7" id="KW-1185">Reference proteome</keyword>
<dbReference type="Pfam" id="PF14223">
    <property type="entry name" value="Retrotran_gag_2"/>
    <property type="match status" value="1"/>
</dbReference>
<sequence length="1150" mass="126759">MASRGSIPILTHNDVHSLMSVITMRLGERNFIKWSFQFQSTLAGNGLFGFYDGSETAPPRYVLNTEGEVLNEETSAYKIWKQTDMALLSLLMATLDEEIVDVIIGCKTSHQTWIALQERFSAVSRVSIMQLKTELQTIQKEEDIVIVILNGLPDEYSTVRTVVEGRETPISLRDLRAQLLATERRIEGSLSYHSSLSAMIARGTTLQTANPRNDQGWNSQASGKVKEAKHGGVGTECPACGKRGHNIDTCFKIHKCQICGRHGHLTSTCYQNPEYKQQQNSTQSRFTANSGPAPECQICSKKGHTAANCFYRNNVSSDHPSLLIPTCQICGIKAHVVLNCTHRNNFAYQGSDPHASLTALTAHSAGSYNGGHSQSQGNYYVTTGPSFLGGFDPSNGASSSNSVISSPVNIAVWVGDSRATHHMTSDLRNLTISQPYTDDNKITIGNGSGLTVAHTGSGYIKPADHVLKLNTVLHVPNLAMNLLSFTKLCRDNHCFITLDENDIVVQDKASKVILYQGKSSEEGLFLFKSPQVSTLSPLSHSAFAGAASSYPLWHQRFGHPSHHILSKMLSSLKIKLPSVASSSVCTYCLDGKIHRLPFSASVSQASIPFSKVHSDVWGHAPCLSIERYRYYVTFIDDCTKFVWIFPLINKSDVLALFVKFCAFVHTQFDSKIQILQTDGGGEYNSKAFQNFLGSQGIFHQVTCPYTPQQNGVAERKNRHIVETAISMMSVAGLSKPFWFHSMAHACYLINRMPCKSLHFSSPYEVLFHKTPDLTHLKVFGSSCYPYLRPYAKDKLDPRTFQCVFLGYALGYKGVIYYSITHNKLWISRHVVHDETYFPFLQGSSSRPSHIDLFTFLPQRPVSGSSQLNSLSTELMGVNGSGPHNSQGALIVNDSSRSFVNAAGQNGGIINIDLDFNNGGTGNESSGGDGDFNNVNSDGDGNSNDIALSSENDESSDTTLSLSHIAAVNDDDHDNQDVSGSSSSTDGVNTNDQNYNDHSMMTRAKNGIVKQKSFKDFYCFSAIAQQKLYDEFPFFCGFTVVYDIHDIIEPKSFRAASGKSEWDTAMNEEIDALQKQGTWSLVPCPDHKNIVGSKWIYKVKRNPDGSISRYKARLVAQGFSQAKGLDYDETFSPVVRHSTVRVILALAAMNN</sequence>
<dbReference type="InterPro" id="IPR025724">
    <property type="entry name" value="GAG-pre-integrase_dom"/>
</dbReference>
<dbReference type="InterPro" id="IPR013103">
    <property type="entry name" value="RVT_2"/>
</dbReference>
<dbReference type="GO" id="GO:0006508">
    <property type="term" value="P:proteolysis"/>
    <property type="evidence" value="ECO:0007669"/>
    <property type="project" value="UniProtKB-KW"/>
</dbReference>
<dbReference type="GO" id="GO:0003676">
    <property type="term" value="F:nucleic acid binding"/>
    <property type="evidence" value="ECO:0007669"/>
    <property type="project" value="InterPro"/>
</dbReference>
<dbReference type="InterPro" id="IPR057670">
    <property type="entry name" value="SH3_retrovirus"/>
</dbReference>
<feature type="region of interest" description="Disordered" evidence="4">
    <location>
        <begin position="920"/>
        <end position="997"/>
    </location>
</feature>
<keyword evidence="2" id="KW-0479">Metal-binding</keyword>
<dbReference type="GO" id="GO:0008270">
    <property type="term" value="F:zinc ion binding"/>
    <property type="evidence" value="ECO:0007669"/>
    <property type="project" value="InterPro"/>
</dbReference>
<dbReference type="GO" id="GO:0008233">
    <property type="term" value="F:peptidase activity"/>
    <property type="evidence" value="ECO:0007669"/>
    <property type="project" value="UniProtKB-KW"/>
</dbReference>
<dbReference type="Pfam" id="PF25597">
    <property type="entry name" value="SH3_retrovirus"/>
    <property type="match status" value="1"/>
</dbReference>
<evidence type="ECO:0000259" key="5">
    <source>
        <dbReference type="PROSITE" id="PS50994"/>
    </source>
</evidence>
<evidence type="ECO:0000256" key="4">
    <source>
        <dbReference type="SAM" id="MobiDB-lite"/>
    </source>
</evidence>
<evidence type="ECO:0000313" key="6">
    <source>
        <dbReference type="EMBL" id="KAK9940034.1"/>
    </source>
</evidence>
<dbReference type="InterPro" id="IPR054722">
    <property type="entry name" value="PolX-like_BBD"/>
</dbReference>
<dbReference type="AlphaFoldDB" id="A0AAW1XVV8"/>
<dbReference type="Proteomes" id="UP001457282">
    <property type="component" value="Unassembled WGS sequence"/>
</dbReference>
<reference evidence="6 7" key="1">
    <citation type="journal article" date="2023" name="G3 (Bethesda)">
        <title>A chromosome-length genome assembly and annotation of blackberry (Rubus argutus, cv. 'Hillquist').</title>
        <authorList>
            <person name="Bruna T."/>
            <person name="Aryal R."/>
            <person name="Dudchenko O."/>
            <person name="Sargent D.J."/>
            <person name="Mead D."/>
            <person name="Buti M."/>
            <person name="Cavallini A."/>
            <person name="Hytonen T."/>
            <person name="Andres J."/>
            <person name="Pham M."/>
            <person name="Weisz D."/>
            <person name="Mascagni F."/>
            <person name="Usai G."/>
            <person name="Natali L."/>
            <person name="Bassil N."/>
            <person name="Fernandez G.E."/>
            <person name="Lomsadze A."/>
            <person name="Armour M."/>
            <person name="Olukolu B."/>
            <person name="Poorten T."/>
            <person name="Britton C."/>
            <person name="Davik J."/>
            <person name="Ashrafi H."/>
            <person name="Aiden E.L."/>
            <person name="Borodovsky M."/>
            <person name="Worthington M."/>
        </authorList>
    </citation>
    <scope>NUCLEOTIDE SEQUENCE [LARGE SCALE GENOMIC DNA]</scope>
    <source>
        <strain evidence="6">PI 553951</strain>
    </source>
</reference>
<dbReference type="PANTHER" id="PTHR42648:SF26">
    <property type="entry name" value="INTEGRASE CATALYTIC DOMAIN-CONTAINING PROTEIN"/>
    <property type="match status" value="1"/>
</dbReference>
<feature type="compositionally biased region" description="Low complexity" evidence="4">
    <location>
        <begin position="976"/>
        <end position="990"/>
    </location>
</feature>
<dbReference type="Pfam" id="PF00665">
    <property type="entry name" value="rve"/>
    <property type="match status" value="1"/>
</dbReference>
<dbReference type="SUPFAM" id="SSF53098">
    <property type="entry name" value="Ribonuclease H-like"/>
    <property type="match status" value="1"/>
</dbReference>
<evidence type="ECO:0000256" key="3">
    <source>
        <dbReference type="ARBA" id="ARBA00022801"/>
    </source>
</evidence>
<accession>A0AAW1XVV8</accession>
<name>A0AAW1XVV8_RUBAR</name>
<dbReference type="InterPro" id="IPR001878">
    <property type="entry name" value="Znf_CCHC"/>
</dbReference>
<dbReference type="PROSITE" id="PS50994">
    <property type="entry name" value="INTEGRASE"/>
    <property type="match status" value="1"/>
</dbReference>
<protein>
    <recommendedName>
        <fullName evidence="5">Integrase catalytic domain-containing protein</fullName>
    </recommendedName>
</protein>
<dbReference type="InterPro" id="IPR036397">
    <property type="entry name" value="RNaseH_sf"/>
</dbReference>
<organism evidence="6 7">
    <name type="scientific">Rubus argutus</name>
    <name type="common">Southern blackberry</name>
    <dbReference type="NCBI Taxonomy" id="59490"/>
    <lineage>
        <taxon>Eukaryota</taxon>
        <taxon>Viridiplantae</taxon>
        <taxon>Streptophyta</taxon>
        <taxon>Embryophyta</taxon>
        <taxon>Tracheophyta</taxon>
        <taxon>Spermatophyta</taxon>
        <taxon>Magnoliopsida</taxon>
        <taxon>eudicotyledons</taxon>
        <taxon>Gunneridae</taxon>
        <taxon>Pentapetalae</taxon>
        <taxon>rosids</taxon>
        <taxon>fabids</taxon>
        <taxon>Rosales</taxon>
        <taxon>Rosaceae</taxon>
        <taxon>Rosoideae</taxon>
        <taxon>Rosoideae incertae sedis</taxon>
        <taxon>Rubus</taxon>
    </lineage>
</organism>